<proteinExistence type="predicted"/>
<reference evidence="1 2" key="1">
    <citation type="submission" date="2019-08" db="EMBL/GenBank/DDBJ databases">
        <title>Deep-cultivation of Planctomycetes and their phenomic and genomic characterization uncovers novel biology.</title>
        <authorList>
            <person name="Wiegand S."/>
            <person name="Jogler M."/>
            <person name="Boedeker C."/>
            <person name="Pinto D."/>
            <person name="Vollmers J."/>
            <person name="Rivas-Marin E."/>
            <person name="Kohn T."/>
            <person name="Peeters S.H."/>
            <person name="Heuer A."/>
            <person name="Rast P."/>
            <person name="Oberbeckmann S."/>
            <person name="Bunk B."/>
            <person name="Jeske O."/>
            <person name="Meyerdierks A."/>
            <person name="Storesund J.E."/>
            <person name="Kallscheuer N."/>
            <person name="Luecker S."/>
            <person name="Lage O.M."/>
            <person name="Pohl T."/>
            <person name="Merkel B.J."/>
            <person name="Hornburger P."/>
            <person name="Mueller R.-W."/>
            <person name="Bruemmer F."/>
            <person name="Labrenz M."/>
            <person name="Spormann A.M."/>
            <person name="Op den Camp H."/>
            <person name="Overmann J."/>
            <person name="Amann R."/>
            <person name="Jetten M.S.M."/>
            <person name="Mascher T."/>
            <person name="Medema M.H."/>
            <person name="Devos D.P."/>
            <person name="Kaster A.-K."/>
            <person name="Ovreas L."/>
            <person name="Rohde M."/>
            <person name="Galperin M.Y."/>
            <person name="Jogler C."/>
        </authorList>
    </citation>
    <scope>NUCLEOTIDE SEQUENCE [LARGE SCALE GENOMIC DNA]</scope>
    <source>
        <strain evidence="1 2">OJF2</strain>
    </source>
</reference>
<evidence type="ECO:0000313" key="1">
    <source>
        <dbReference type="EMBL" id="QEH32503.1"/>
    </source>
</evidence>
<name>A0A5B9VVX6_9BACT</name>
<dbReference type="AlphaFoldDB" id="A0A5B9VVX6"/>
<gene>
    <name evidence="1" type="ORF">OJF2_09800</name>
</gene>
<dbReference type="EMBL" id="CP042997">
    <property type="protein sequence ID" value="QEH32503.1"/>
    <property type="molecule type" value="Genomic_DNA"/>
</dbReference>
<evidence type="ECO:0000313" key="2">
    <source>
        <dbReference type="Proteomes" id="UP000324233"/>
    </source>
</evidence>
<dbReference type="KEGG" id="agv:OJF2_09800"/>
<organism evidence="1 2">
    <name type="scientific">Aquisphaera giovannonii</name>
    <dbReference type="NCBI Taxonomy" id="406548"/>
    <lineage>
        <taxon>Bacteria</taxon>
        <taxon>Pseudomonadati</taxon>
        <taxon>Planctomycetota</taxon>
        <taxon>Planctomycetia</taxon>
        <taxon>Isosphaerales</taxon>
        <taxon>Isosphaeraceae</taxon>
        <taxon>Aquisphaera</taxon>
    </lineage>
</organism>
<sequence>MAIPRDWLCHEIDAAAVEAGLVDDNAPELWLRTWWAMRDRMRPGDELWAYFREETAISVRPSPVEIAGFEQVLDGETLARLGLPGFEDEDEGFATNFRSGYAVVRDGEVVDSIEDP</sequence>
<protein>
    <submittedName>
        <fullName evidence="1">Uncharacterized protein</fullName>
    </submittedName>
</protein>
<dbReference type="Proteomes" id="UP000324233">
    <property type="component" value="Chromosome"/>
</dbReference>
<dbReference type="RefSeq" id="WP_148591743.1">
    <property type="nucleotide sequence ID" value="NZ_CP042997.1"/>
</dbReference>
<accession>A0A5B9VVX6</accession>
<keyword evidence="2" id="KW-1185">Reference proteome</keyword>